<dbReference type="AlphaFoldDB" id="A0A7M5WQ38"/>
<dbReference type="Pfam" id="PF13359">
    <property type="entry name" value="DDE_Tnp_4"/>
    <property type="match status" value="1"/>
</dbReference>
<evidence type="ECO:0000256" key="2">
    <source>
        <dbReference type="ARBA" id="ARBA00022723"/>
    </source>
</evidence>
<evidence type="ECO:0000259" key="3">
    <source>
        <dbReference type="Pfam" id="PF13359"/>
    </source>
</evidence>
<dbReference type="EnsemblMetazoa" id="CLYHEMT000420.1">
    <property type="protein sequence ID" value="CLYHEMP000420.1"/>
    <property type="gene ID" value="CLYHEMG000420"/>
</dbReference>
<feature type="domain" description="DDE Tnp4" evidence="3">
    <location>
        <begin position="173"/>
        <end position="314"/>
    </location>
</feature>
<dbReference type="Proteomes" id="UP000594262">
    <property type="component" value="Unplaced"/>
</dbReference>
<organism evidence="4 5">
    <name type="scientific">Clytia hemisphaerica</name>
    <dbReference type="NCBI Taxonomy" id="252671"/>
    <lineage>
        <taxon>Eukaryota</taxon>
        <taxon>Metazoa</taxon>
        <taxon>Cnidaria</taxon>
        <taxon>Hydrozoa</taxon>
        <taxon>Hydroidolina</taxon>
        <taxon>Leptothecata</taxon>
        <taxon>Obeliida</taxon>
        <taxon>Clytiidae</taxon>
        <taxon>Clytia</taxon>
    </lineage>
</organism>
<comment type="cofactor">
    <cofactor evidence="1">
        <name>a divalent metal cation</name>
        <dbReference type="ChEBI" id="CHEBI:60240"/>
    </cofactor>
</comment>
<keyword evidence="5" id="KW-1185">Reference proteome</keyword>
<evidence type="ECO:0000313" key="5">
    <source>
        <dbReference type="Proteomes" id="UP000594262"/>
    </source>
</evidence>
<accession>A0A7M5WQ38</accession>
<proteinExistence type="predicted"/>
<name>A0A7M5WQ38_9CNID</name>
<sequence length="318" mass="36803">MFRRNRIALLEAFDGNLIDGEEFLLLYDLNRSKSLNFPYWQYEHFDLDSKTDDECQAEFRFLKNDIYTLYEILTIPDKLKCYNGFKIDGLTALCVLLKRFAYPCRYLDMIPRFGLAVPQLSMISNLMMNFMYNTWGHLLTTLHQPWLSPRNLEEFCRVIHEKGAPLQNCFGFVDGTVRKLCRPGRNQRILYNGHKKVHAIKFQSVATPNGLVANLFGPVEGRRHDSTMLARSGLLPLLVQNAVDRNGGALCIYGDPAYPLRPQLITGFKGNNVTPLQRDWNKAMNKTRTSVEWVFGDIVNYYKFLDFHKNLKIQLSAV</sequence>
<dbReference type="InterPro" id="IPR027806">
    <property type="entry name" value="HARBI1_dom"/>
</dbReference>
<dbReference type="GO" id="GO:0046872">
    <property type="term" value="F:metal ion binding"/>
    <property type="evidence" value="ECO:0007669"/>
    <property type="project" value="UniProtKB-KW"/>
</dbReference>
<dbReference type="OrthoDB" id="5975877at2759"/>
<keyword evidence="2" id="KW-0479">Metal-binding</keyword>
<evidence type="ECO:0000256" key="1">
    <source>
        <dbReference type="ARBA" id="ARBA00001968"/>
    </source>
</evidence>
<reference evidence="4" key="1">
    <citation type="submission" date="2021-01" db="UniProtKB">
        <authorList>
            <consortium name="EnsemblMetazoa"/>
        </authorList>
    </citation>
    <scope>IDENTIFICATION</scope>
</reference>
<dbReference type="PANTHER" id="PTHR34615">
    <property type="entry name" value="PX DOMAIN-CONTAINING PROTEIN"/>
    <property type="match status" value="1"/>
</dbReference>
<evidence type="ECO:0000313" key="4">
    <source>
        <dbReference type="EnsemblMetazoa" id="CLYHEMP000420.1"/>
    </source>
</evidence>
<dbReference type="PANTHER" id="PTHR34615:SF1">
    <property type="entry name" value="PX DOMAIN-CONTAINING PROTEIN"/>
    <property type="match status" value="1"/>
</dbReference>
<protein>
    <recommendedName>
        <fullName evidence="3">DDE Tnp4 domain-containing protein</fullName>
    </recommendedName>
</protein>